<dbReference type="Gene3D" id="3.40.50.1820">
    <property type="entry name" value="alpha/beta hydrolase"/>
    <property type="match status" value="1"/>
</dbReference>
<dbReference type="SUPFAM" id="SSF53474">
    <property type="entry name" value="alpha/beta-Hydrolases"/>
    <property type="match status" value="1"/>
</dbReference>
<accession>A0ABR0VR88</accession>
<dbReference type="EMBL" id="JABTTQ020001044">
    <property type="protein sequence ID" value="KAK6136300.1"/>
    <property type="molecule type" value="Genomic_DNA"/>
</dbReference>
<feature type="region of interest" description="Disordered" evidence="1">
    <location>
        <begin position="109"/>
        <end position="133"/>
    </location>
</feature>
<dbReference type="PANTHER" id="PTHR11614">
    <property type="entry name" value="PHOSPHOLIPASE-RELATED"/>
    <property type="match status" value="1"/>
</dbReference>
<evidence type="ECO:0000256" key="1">
    <source>
        <dbReference type="SAM" id="MobiDB-lite"/>
    </source>
</evidence>
<dbReference type="InterPro" id="IPR022742">
    <property type="entry name" value="Hydrolase_4"/>
</dbReference>
<gene>
    <name evidence="3" type="ORF">DH2020_029964</name>
</gene>
<dbReference type="Proteomes" id="UP001318860">
    <property type="component" value="Unassembled WGS sequence"/>
</dbReference>
<dbReference type="InterPro" id="IPR051044">
    <property type="entry name" value="MAG_DAG_Lipase"/>
</dbReference>
<name>A0ABR0VR88_REHGL</name>
<evidence type="ECO:0000313" key="3">
    <source>
        <dbReference type="EMBL" id="KAK6136300.1"/>
    </source>
</evidence>
<protein>
    <recommendedName>
        <fullName evidence="2">Serine aminopeptidase S33 domain-containing protein</fullName>
    </recommendedName>
</protein>
<keyword evidence="4" id="KW-1185">Reference proteome</keyword>
<feature type="region of interest" description="Disordered" evidence="1">
    <location>
        <begin position="31"/>
        <end position="54"/>
    </location>
</feature>
<proteinExistence type="predicted"/>
<sequence length="446" mass="50260">MAVYEAEGFLQDSFKDNYLKKLERNLQRMNIEKKQQQRNQSSDNQQKLLETDKCDSENSGRLVLMMKKAADNIEEQQSWNLDLYRVDATPRSLSLIFIRSTERRPVLHPTSYADVQAPDSRSQRDEPIRLTEPSRVLRSPLREPRLRVHHQQANQPQALHPVVDPQQSTPLKGIVCVVHGYTGESSWFVQLTAVHVAKHGFAVCAIDHMGHGFSEGLVAHLPNLDIVVDECVLFFNRFRAKYAADLPAFLYAESLGGAIALMITLRREGIVPERRFDGVVLNGAMCGISDKFKPPWPLEHFLSIAAFLIPTWCVVPTRGSLPNVSFKVEWKRKLALASPRRPLLRPRAATAQELLRVCRDLQSKFSQVDVPFLIVHGGDDIVCDPACAEELYHRAASKDKTLRIYPGMWHQLVGEPEENVELVFGEVVDWLLARAECGGSAAAVDG</sequence>
<organism evidence="3 4">
    <name type="scientific">Rehmannia glutinosa</name>
    <name type="common">Chinese foxglove</name>
    <dbReference type="NCBI Taxonomy" id="99300"/>
    <lineage>
        <taxon>Eukaryota</taxon>
        <taxon>Viridiplantae</taxon>
        <taxon>Streptophyta</taxon>
        <taxon>Embryophyta</taxon>
        <taxon>Tracheophyta</taxon>
        <taxon>Spermatophyta</taxon>
        <taxon>Magnoliopsida</taxon>
        <taxon>eudicotyledons</taxon>
        <taxon>Gunneridae</taxon>
        <taxon>Pentapetalae</taxon>
        <taxon>asterids</taxon>
        <taxon>lamiids</taxon>
        <taxon>Lamiales</taxon>
        <taxon>Orobanchaceae</taxon>
        <taxon>Rehmannieae</taxon>
        <taxon>Rehmannia</taxon>
    </lineage>
</organism>
<evidence type="ECO:0000259" key="2">
    <source>
        <dbReference type="Pfam" id="PF12146"/>
    </source>
</evidence>
<reference evidence="3 4" key="1">
    <citation type="journal article" date="2021" name="Comput. Struct. Biotechnol. J.">
        <title>De novo genome assembly of the potent medicinal plant Rehmannia glutinosa using nanopore technology.</title>
        <authorList>
            <person name="Ma L."/>
            <person name="Dong C."/>
            <person name="Song C."/>
            <person name="Wang X."/>
            <person name="Zheng X."/>
            <person name="Niu Y."/>
            <person name="Chen S."/>
            <person name="Feng W."/>
        </authorList>
    </citation>
    <scope>NUCLEOTIDE SEQUENCE [LARGE SCALE GENOMIC DNA]</scope>
    <source>
        <strain evidence="3">DH-2019</strain>
    </source>
</reference>
<comment type="caution">
    <text evidence="3">The sequence shown here is derived from an EMBL/GenBank/DDBJ whole genome shotgun (WGS) entry which is preliminary data.</text>
</comment>
<feature type="compositionally biased region" description="Low complexity" evidence="1">
    <location>
        <begin position="37"/>
        <end position="47"/>
    </location>
</feature>
<evidence type="ECO:0000313" key="4">
    <source>
        <dbReference type="Proteomes" id="UP001318860"/>
    </source>
</evidence>
<feature type="domain" description="Serine aminopeptidase S33" evidence="2">
    <location>
        <begin position="171"/>
        <end position="417"/>
    </location>
</feature>
<dbReference type="Pfam" id="PF12146">
    <property type="entry name" value="Hydrolase_4"/>
    <property type="match status" value="1"/>
</dbReference>
<dbReference type="InterPro" id="IPR029058">
    <property type="entry name" value="AB_hydrolase_fold"/>
</dbReference>